<dbReference type="InterPro" id="IPR009057">
    <property type="entry name" value="Homeodomain-like_sf"/>
</dbReference>
<feature type="DNA-binding region" description="H-T-H motif" evidence="2">
    <location>
        <begin position="33"/>
        <end position="52"/>
    </location>
</feature>
<keyword evidence="5" id="KW-1185">Reference proteome</keyword>
<dbReference type="SUPFAM" id="SSF46689">
    <property type="entry name" value="Homeodomain-like"/>
    <property type="match status" value="1"/>
</dbReference>
<dbReference type="PANTHER" id="PTHR43479">
    <property type="entry name" value="ACREF/ENVCD OPERON REPRESSOR-RELATED"/>
    <property type="match status" value="1"/>
</dbReference>
<dbReference type="InterPro" id="IPR001647">
    <property type="entry name" value="HTH_TetR"/>
</dbReference>
<dbReference type="GO" id="GO:0003677">
    <property type="term" value="F:DNA binding"/>
    <property type="evidence" value="ECO:0007669"/>
    <property type="project" value="UniProtKB-UniRule"/>
</dbReference>
<evidence type="ECO:0000256" key="2">
    <source>
        <dbReference type="PROSITE-ProRule" id="PRU00335"/>
    </source>
</evidence>
<dbReference type="Proteomes" id="UP001286174">
    <property type="component" value="Unassembled WGS sequence"/>
</dbReference>
<feature type="domain" description="HTH tetR-type" evidence="3">
    <location>
        <begin position="10"/>
        <end position="70"/>
    </location>
</feature>
<accession>A0AB35U122</accession>
<keyword evidence="1 2" id="KW-0238">DNA-binding</keyword>
<name>A0AB35U122_9FIRM</name>
<evidence type="ECO:0000313" key="4">
    <source>
        <dbReference type="EMBL" id="MDX8418525.1"/>
    </source>
</evidence>
<evidence type="ECO:0000256" key="1">
    <source>
        <dbReference type="ARBA" id="ARBA00023125"/>
    </source>
</evidence>
<dbReference type="PANTHER" id="PTHR43479:SF11">
    <property type="entry name" value="ACREF_ENVCD OPERON REPRESSOR-RELATED"/>
    <property type="match status" value="1"/>
</dbReference>
<dbReference type="RefSeq" id="WP_370595231.1">
    <property type="nucleotide sequence ID" value="NZ_JALBUR010000001.1"/>
</dbReference>
<evidence type="ECO:0000259" key="3">
    <source>
        <dbReference type="PROSITE" id="PS50977"/>
    </source>
</evidence>
<gene>
    <name evidence="4" type="ORF">MOZ60_00285</name>
</gene>
<proteinExistence type="predicted"/>
<dbReference type="AlphaFoldDB" id="A0AB35U122"/>
<dbReference type="Pfam" id="PF00440">
    <property type="entry name" value="TetR_N"/>
    <property type="match status" value="1"/>
</dbReference>
<dbReference type="InterPro" id="IPR050624">
    <property type="entry name" value="HTH-type_Tx_Regulator"/>
</dbReference>
<comment type="caution">
    <text evidence="4">The sequence shown here is derived from an EMBL/GenBank/DDBJ whole genome shotgun (WGS) entry which is preliminary data.</text>
</comment>
<dbReference type="EMBL" id="JALBUR010000001">
    <property type="protein sequence ID" value="MDX8418525.1"/>
    <property type="molecule type" value="Genomic_DNA"/>
</dbReference>
<sequence length="179" mass="20580">MYNGNNKTACHSQQAIADALFDLLAQERYEKISVTEICTKANVSRQTFYSLFSSKENVIAYQLGRDEQYVPSRCQDHFFKNVCLDYSRYIMQEREMLAILYENRLLGLVQNMQMRHFLDCPDFLPDHDGLYRQYAASYIASGLLGIVRIYLENEDSLNEEELAAVITDLLSGAYLPSAS</sequence>
<reference evidence="4 5" key="1">
    <citation type="submission" date="2022-03" db="EMBL/GenBank/DDBJ databases">
        <title>Novel taxa within the pig intestine.</title>
        <authorList>
            <person name="Wylensek D."/>
            <person name="Bishof K."/>
            <person name="Afrizal A."/>
            <person name="Clavel T."/>
        </authorList>
    </citation>
    <scope>NUCLEOTIDE SEQUENCE [LARGE SCALE GENOMIC DNA]</scope>
    <source>
        <strain evidence="4 5">CLA-KB-P133</strain>
    </source>
</reference>
<dbReference type="PROSITE" id="PS50977">
    <property type="entry name" value="HTH_TETR_2"/>
    <property type="match status" value="1"/>
</dbReference>
<organism evidence="4 5">
    <name type="scientific">Grylomicrobium aquisgranensis</name>
    <dbReference type="NCBI Taxonomy" id="2926318"/>
    <lineage>
        <taxon>Bacteria</taxon>
        <taxon>Bacillati</taxon>
        <taxon>Bacillota</taxon>
        <taxon>Erysipelotrichia</taxon>
        <taxon>Erysipelotrichales</taxon>
        <taxon>Erysipelotrichaceae</taxon>
        <taxon>Grylomicrobium</taxon>
    </lineage>
</organism>
<protein>
    <submittedName>
        <fullName evidence="4">TetR/AcrR family transcriptional regulator</fullName>
    </submittedName>
</protein>
<evidence type="ECO:0000313" key="5">
    <source>
        <dbReference type="Proteomes" id="UP001286174"/>
    </source>
</evidence>
<dbReference type="Gene3D" id="1.10.357.10">
    <property type="entry name" value="Tetracycline Repressor, domain 2"/>
    <property type="match status" value="1"/>
</dbReference>